<accession>A0A9Q3X6X9</accession>
<dbReference type="Pfam" id="PF13108">
    <property type="entry name" value="DUF3969"/>
    <property type="match status" value="1"/>
</dbReference>
<organism evidence="1 2">
    <name type="scientific">Pseudomonas syringae</name>
    <dbReference type="NCBI Taxonomy" id="317"/>
    <lineage>
        <taxon>Bacteria</taxon>
        <taxon>Pseudomonadati</taxon>
        <taxon>Pseudomonadota</taxon>
        <taxon>Gammaproteobacteria</taxon>
        <taxon>Pseudomonadales</taxon>
        <taxon>Pseudomonadaceae</taxon>
        <taxon>Pseudomonas</taxon>
    </lineage>
</organism>
<comment type="caution">
    <text evidence="1">The sequence shown here is derived from an EMBL/GenBank/DDBJ whole genome shotgun (WGS) entry which is preliminary data.</text>
</comment>
<dbReference type="InterPro" id="IPR025083">
    <property type="entry name" value="DUF3969"/>
</dbReference>
<sequence length="115" mass="13061">MQSPVLTFELFEAEEAARFLAAASIGLLKSVSDRFMTLAEAERLMFTPRRARVLREKGISPKLCDLIMDCCELDDVLDLLPEKFDSELNKMIGRLSDYIANSVSQDPYAEHARFK</sequence>
<evidence type="ECO:0000313" key="1">
    <source>
        <dbReference type="EMBL" id="MCF5064038.1"/>
    </source>
</evidence>
<dbReference type="EMBL" id="WKEU01000054">
    <property type="protein sequence ID" value="MCF5064038.1"/>
    <property type="molecule type" value="Genomic_DNA"/>
</dbReference>
<evidence type="ECO:0000313" key="2">
    <source>
        <dbReference type="Proteomes" id="UP000814207"/>
    </source>
</evidence>
<gene>
    <name evidence="1" type="ORF">GIW73_13935</name>
</gene>
<protein>
    <submittedName>
        <fullName evidence="1">DUF3969 family protein</fullName>
    </submittedName>
</protein>
<dbReference type="Proteomes" id="UP000814207">
    <property type="component" value="Unassembled WGS sequence"/>
</dbReference>
<name>A0A9Q3X6X9_PSESX</name>
<reference evidence="1" key="1">
    <citation type="submission" date="2019-11" db="EMBL/GenBank/DDBJ databases">
        <title>Epiphytic Pseudomonas syringae from cherry orchards.</title>
        <authorList>
            <person name="Hulin M.T."/>
        </authorList>
    </citation>
    <scope>NUCLEOTIDE SEQUENCE</scope>
    <source>
        <strain evidence="1">PA-6-9A</strain>
    </source>
</reference>
<dbReference type="AlphaFoldDB" id="A0A9Q3X6X9"/>
<proteinExistence type="predicted"/>